<feature type="domain" description="C2H2-type" evidence="2">
    <location>
        <begin position="41"/>
        <end position="63"/>
    </location>
</feature>
<feature type="compositionally biased region" description="Low complexity" evidence="1">
    <location>
        <begin position="1076"/>
        <end position="1085"/>
    </location>
</feature>
<organism evidence="3 4">
    <name type="scientific">Plasmodium malariae</name>
    <dbReference type="NCBI Taxonomy" id="5858"/>
    <lineage>
        <taxon>Eukaryota</taxon>
        <taxon>Sar</taxon>
        <taxon>Alveolata</taxon>
        <taxon>Apicomplexa</taxon>
        <taxon>Aconoidasida</taxon>
        <taxon>Haemosporida</taxon>
        <taxon>Plasmodiidae</taxon>
        <taxon>Plasmodium</taxon>
        <taxon>Plasmodium (Plasmodium)</taxon>
    </lineage>
</organism>
<gene>
    <name evidence="3" type="primary">PmlGA01_030009300</name>
    <name evidence="3" type="ORF">PMLGA01_030009300</name>
</gene>
<evidence type="ECO:0000313" key="4">
    <source>
        <dbReference type="Proteomes" id="UP000219799"/>
    </source>
</evidence>
<evidence type="ECO:0000259" key="2">
    <source>
        <dbReference type="PROSITE" id="PS00028"/>
    </source>
</evidence>
<reference evidence="3 4" key="1">
    <citation type="submission" date="2016-06" db="EMBL/GenBank/DDBJ databases">
        <authorList>
            <consortium name="Pathogen Informatics"/>
        </authorList>
    </citation>
    <scope>NUCLEOTIDE SEQUENCE [LARGE SCALE GENOMIC DNA]</scope>
    <source>
        <strain evidence="3">PmlGA01</strain>
    </source>
</reference>
<dbReference type="AlphaFoldDB" id="A0A1C3K9Z9"/>
<feature type="compositionally biased region" description="Polar residues" evidence="1">
    <location>
        <begin position="1033"/>
        <end position="1075"/>
    </location>
</feature>
<evidence type="ECO:0000313" key="3">
    <source>
        <dbReference type="EMBL" id="SBT70362.1"/>
    </source>
</evidence>
<feature type="compositionally biased region" description="Low complexity" evidence="1">
    <location>
        <begin position="761"/>
        <end position="785"/>
    </location>
</feature>
<dbReference type="InterPro" id="IPR013087">
    <property type="entry name" value="Znf_C2H2_type"/>
</dbReference>
<sequence length="1232" mass="142080">MNGIMMDVLKYTSKCPIDEKEEEKKNRCREFINEDIFVYRCNICLFVFTCVHSFASHIISENHRVKQLDALKKEKYFNCLRCKYICLSIAKIIKHIELYNHGHNILKKIKKKMVYTGTVTCTCKVKCYSSFSQNDNYASVEDVLLNENNNPLNLKKKEKQKNWYEYLNFLQNSANRNEDEREKSSKGHVITGTTNNDIKNSFIQKSNHAKREEITNEFANKYMNTSLNRFSGNYYTKLGCSNILQNGSSPSFYQNSCNDSGSITWGSSHGSSCPYSSNVHENRGVNDAYPIRNPSGGEYHQVGEIKELKPICNDMEKIKEFNTMLLNIENFEKEKSIDNSNRDVKKENLLLYIYENNYDLNNVKNYQSYTYETYNSEKRCDNIKEDTEEEFHLFNHDLLYKHNNCSGENYDQLINLEYKPNFNYDHREICKEVYNEINKAGYDNFIKEKKEKLKHEQVGDALRGDTIDVEVGDKDKEIDSKDSYETLDWQSNYCLPDNVYSKTQMESTGSSNRSSNFCSNEGIPKNIHMNYDIFIDGGKDSLEGIFSGYYAAKNNVHIEEGGKDETSLFLSCEKNCTDAATFDTLSFELRENNPAVSSHHGTNNFEKQECKNISEQVDIYKGDIPNEMYLEKGTIDILPRKCTEVGFANSTVRKYFSENLEQGTYNSKSTNPNARSMSDMYINDRKGFALPSFLFPSDFAKEEDNELARNNLYKEINSAYKKLTHCDAFESMYGMNSFVMNKDMYSYLDDDMQQMDKSRSRSSSSRSRSSSSSSSSGNSSRSSGNHCNYVGTTNISSNSIYNWSNGRVLEDGNNLTSDLSEGDKWVKHINEKKNNAFEKWYPYEKCDLLNSSFNTGITNNMNYSYNNNAENKLENSEQVSKNNLGTLTSTDIERIKNERTYDFTNFNKYNYNMTGQDVDRSSNSLLNQNKDNYNNSHCNNSLSSNYFNAKNCRWQMEGHKRCDNYLDKILEKKEIKQWNSFESFNLKAEEEKETMYSDEKNAHSLLAGMKHGNTGFTGEQGHGSLHRVREEGNSNCDRSCDSSGYSIGNRTGNSNDNRTGNSNDNRTGNSNDNRTGNSYDNSSGNDNDRGLGRNGMNEAADLYQKRKSFIEEIDEIKKLIEEESKSSKLNYTTINGAYEQRILNTTPLLIERSNLLKGEKIKLQNIVFSNNRNNDEVHDFLPNFKLFRKSNTDHFKNRNNISTPFYPASNTATDKGEFSRFMSHVERTHNRC</sequence>
<proteinExistence type="predicted"/>
<protein>
    <recommendedName>
        <fullName evidence="2">C2H2-type domain-containing protein</fullName>
    </recommendedName>
</protein>
<dbReference type="EMBL" id="LT594491">
    <property type="protein sequence ID" value="SBT70362.1"/>
    <property type="molecule type" value="Genomic_DNA"/>
</dbReference>
<evidence type="ECO:0000256" key="1">
    <source>
        <dbReference type="SAM" id="MobiDB-lite"/>
    </source>
</evidence>
<dbReference type="SMART" id="SM00355">
    <property type="entry name" value="ZnF_C2H2"/>
    <property type="match status" value="2"/>
</dbReference>
<feature type="region of interest" description="Disordered" evidence="1">
    <location>
        <begin position="1008"/>
        <end position="1095"/>
    </location>
</feature>
<dbReference type="VEuPathDB" id="PlasmoDB:PmUG01_03017600"/>
<dbReference type="PROSITE" id="PS00028">
    <property type="entry name" value="ZINC_FINGER_C2H2_1"/>
    <property type="match status" value="1"/>
</dbReference>
<dbReference type="Proteomes" id="UP000219799">
    <property type="component" value="Chromosome 3"/>
</dbReference>
<accession>A0A1C3K9Z9</accession>
<feature type="region of interest" description="Disordered" evidence="1">
    <location>
        <begin position="753"/>
        <end position="788"/>
    </location>
</feature>
<name>A0A1C3K9Z9_PLAMA</name>